<dbReference type="CTD" id="80133"/>
<organism evidence="4 5">
    <name type="scientific">Macaca mulatta</name>
    <name type="common">Rhesus macaque</name>
    <dbReference type="NCBI Taxonomy" id="9544"/>
    <lineage>
        <taxon>Eukaryota</taxon>
        <taxon>Metazoa</taxon>
        <taxon>Chordata</taxon>
        <taxon>Craniata</taxon>
        <taxon>Vertebrata</taxon>
        <taxon>Euteleostomi</taxon>
        <taxon>Mammalia</taxon>
        <taxon>Eutheria</taxon>
        <taxon>Euarchontoglires</taxon>
        <taxon>Primates</taxon>
        <taxon>Haplorrhini</taxon>
        <taxon>Catarrhini</taxon>
        <taxon>Cercopithecidae</taxon>
        <taxon>Cercopithecinae</taxon>
        <taxon>Macaca</taxon>
    </lineage>
</organism>
<reference evidence="4" key="4">
    <citation type="submission" date="2025-09" db="UniProtKB">
        <authorList>
            <consortium name="Ensembl"/>
        </authorList>
    </citation>
    <scope>IDENTIFICATION</scope>
    <source>
        <strain evidence="4">17573</strain>
    </source>
</reference>
<dbReference type="PaxDb" id="9544-ENSMMUP00000037665"/>
<dbReference type="Proteomes" id="UP000006718">
    <property type="component" value="Chromosome 1"/>
</dbReference>
<protein>
    <submittedName>
        <fullName evidence="4">Maestro heat like repeat family member 9</fullName>
    </submittedName>
</protein>
<evidence type="ECO:0000313" key="4">
    <source>
        <dbReference type="Ensembl" id="ENSMMUP00000017580.4"/>
    </source>
</evidence>
<dbReference type="InParanoid" id="F7AB79"/>
<dbReference type="VGNC" id="VGNC:100014">
    <property type="gene designation" value="MROH9"/>
</dbReference>
<proteinExistence type="predicted"/>
<dbReference type="InterPro" id="IPR016024">
    <property type="entry name" value="ARM-type_fold"/>
</dbReference>
<reference evidence="4" key="3">
    <citation type="submission" date="2025-08" db="UniProtKB">
        <authorList>
            <consortium name="Ensembl"/>
        </authorList>
    </citation>
    <scope>IDENTIFICATION</scope>
    <source>
        <strain evidence="4">17573</strain>
    </source>
</reference>
<dbReference type="Ensembl" id="ENSMMUT00000018773.4">
    <property type="protein sequence ID" value="ENSMMUP00000017580.4"/>
    <property type="gene ID" value="ENSMMUG00000013380.4"/>
</dbReference>
<dbReference type="Gene3D" id="1.25.10.10">
    <property type="entry name" value="Leucine-rich Repeat Variant"/>
    <property type="match status" value="1"/>
</dbReference>
<dbReference type="InterPro" id="IPR055406">
    <property type="entry name" value="HEAT_Maestro"/>
</dbReference>
<dbReference type="InterPro" id="IPR045206">
    <property type="entry name" value="Maestro_heat-like_prot"/>
</dbReference>
<evidence type="ECO:0000313" key="5">
    <source>
        <dbReference type="Proteomes" id="UP000006718"/>
    </source>
</evidence>
<gene>
    <name evidence="4 6" type="primary">MROH9</name>
</gene>
<sequence>MSAKNPKAMSSLQILQYSVKWHHMAHKVSSLLDAYSGLLSNESVILAVNSSFVDPLLQFESQLKIIELSFGMIVVMPSLDKVKEMGSSNEDFEDMENLYHNILNIYENILLTLVSKDLYKLQILKEMLVWMSKDSSYLQERIMVIINKVLRFTVRKVRKYTSVDAPCLGLLAAELSLLCSHEDPSIVQQASLGMCHLLYIAQCQNADIRTNKPTNDKSHSLQFPSSDVEFLPKEFRQDKSKIAQRVGQTLLPSLLTDFVWSLLMKLSSPDDKIASDAASILKFTLEFHAEKVIMVSKIVDTIYRQLCDNNCMKDVMLRVITLLTCTSPKKVIFQLMDYSVPADDTLIQMWQAAGSEASVAPHVLKTILLILKGKPGEMEDTLTKGKRFSLDVTNLMPLAASQALCTFLPLGSYKKAVAQFFPQLLMTLMFQVFYSNELKLTPRDNALYAQDALRVLLNCSGLQQVDITLTKANFWDQLSEELCYYYGVYFIAKTLSEYNFPQFPETLRYLYKLSVEGPRRSEDTVIVVIFLTELLNNFFRDPFPEEFLVLFTNWINDSNPIVSKLILQRIAHMSPVVNKIENVSSILIAILDAFLSKDDTVVLRALITLRRLLNKLDTMTYSLGTRIGSSYCPLMDHINGGIRSMAIRHFGELVRDMRQYTWMLNDVILEGLVPLILFLEDDEERVAKACKYTLKICTSQLKWSTSRFLKDENYSFEMVVLNICNNLIISHRNYITDLISDTLGFLWSSRTYLKRASVILIGYLAKSGGHLLLRVEIEVMLDVIERLLRDEDTVTKELAEITYDIFKKIANKLTSATLNQNFQKLLKFFYIKKLSPLYNYNSLKDQIDSPTDSKDIKNDKTL</sequence>
<dbReference type="GO" id="GO:0005737">
    <property type="term" value="C:cytoplasm"/>
    <property type="evidence" value="ECO:0000318"/>
    <property type="project" value="GO_Central"/>
</dbReference>
<dbReference type="InterPro" id="IPR048465">
    <property type="entry name" value="Maestro-like_HEAT"/>
</dbReference>
<evidence type="ECO:0000313" key="6">
    <source>
        <dbReference type="VGNC" id="VGNC:100014"/>
    </source>
</evidence>
<evidence type="ECO:0000256" key="1">
    <source>
        <dbReference type="ARBA" id="ARBA00022737"/>
    </source>
</evidence>
<evidence type="ECO:0000259" key="2">
    <source>
        <dbReference type="Pfam" id="PF21047"/>
    </source>
</evidence>
<keyword evidence="5" id="KW-1185">Reference proteome</keyword>
<reference evidence="4" key="2">
    <citation type="submission" date="2019-01" db="EMBL/GenBank/DDBJ databases">
        <authorList>
            <person name="Graves T."/>
            <person name="Eichler E.E."/>
            <person name="Wilson R.K."/>
        </authorList>
    </citation>
    <scope>NUCLEOTIDE SEQUENCE [LARGE SCALE GENOMIC DNA]</scope>
    <source>
        <strain evidence="4">17573</strain>
    </source>
</reference>
<dbReference type="PANTHER" id="PTHR23120:SF5">
    <property type="entry name" value="MAESTRO HEAT-LIKE REPEAT FAMILY MEMBER 9"/>
    <property type="match status" value="1"/>
</dbReference>
<dbReference type="GeneTree" id="ENSGT00940000162280"/>
<dbReference type="KEGG" id="mcc:706106"/>
<dbReference type="eggNOG" id="KOG2032">
    <property type="taxonomic scope" value="Eukaryota"/>
</dbReference>
<dbReference type="OrthoDB" id="9448565at2759"/>
<dbReference type="SUPFAM" id="SSF48371">
    <property type="entry name" value="ARM repeat"/>
    <property type="match status" value="1"/>
</dbReference>
<dbReference type="VEuPathDB" id="HostDB:ENSMMUG00000013380"/>
<dbReference type="Pfam" id="PF21047">
    <property type="entry name" value="HEAT_Maestro"/>
    <property type="match status" value="1"/>
</dbReference>
<dbReference type="FunCoup" id="F7AB79">
    <property type="interactions" value="1"/>
</dbReference>
<dbReference type="InterPro" id="IPR011989">
    <property type="entry name" value="ARM-like"/>
</dbReference>
<name>F7AB79_MACMU</name>
<dbReference type="STRING" id="9544.ENSMMUP00000017580"/>
<dbReference type="Pfam" id="PF23227">
    <property type="entry name" value="HEAT_MROH2B_C"/>
    <property type="match status" value="1"/>
</dbReference>
<dbReference type="AlphaFoldDB" id="F7AB79"/>
<reference evidence="5" key="1">
    <citation type="journal article" date="2007" name="Science">
        <title>Evolutionary and biomedical insights from the rhesus macaque genome.</title>
        <authorList>
            <person name="Gibbs R.A."/>
            <person name="Rogers J."/>
            <person name="Katze M.G."/>
            <person name="Bumgarner R."/>
            <person name="Weinstock G.M."/>
            <person name="Mardis E.R."/>
            <person name="Remington K.A."/>
            <person name="Strausberg R.L."/>
            <person name="Venter J.C."/>
            <person name="Wilson R.K."/>
            <person name="Batzer M.A."/>
            <person name="Bustamante C.D."/>
            <person name="Eichler E.E."/>
            <person name="Hahn M.W."/>
            <person name="Hardison R.C."/>
            <person name="Makova K.D."/>
            <person name="Miller W."/>
            <person name="Milosavljevic A."/>
            <person name="Palermo R.E."/>
            <person name="Siepel A."/>
            <person name="Sikela J.M."/>
            <person name="Attaway T."/>
            <person name="Bell S."/>
            <person name="Bernard K.E."/>
            <person name="Buhay C.J."/>
            <person name="Chandrabose M.N."/>
            <person name="Dao M."/>
            <person name="Davis C."/>
            <person name="Delehaunty K.D."/>
            <person name="Ding Y."/>
            <person name="Dinh H.H."/>
            <person name="Dugan-Rocha S."/>
            <person name="Fulton L.A."/>
            <person name="Gabisi R.A."/>
            <person name="Garner T.T."/>
            <person name="Godfrey J."/>
            <person name="Hawes A.C."/>
            <person name="Hernandez J."/>
            <person name="Hines S."/>
            <person name="Holder M."/>
            <person name="Hume J."/>
            <person name="Jhangiani S.N."/>
            <person name="Joshi V."/>
            <person name="Khan Z.M."/>
            <person name="Kirkness E.F."/>
            <person name="Cree A."/>
            <person name="Fowler R.G."/>
            <person name="Lee S."/>
            <person name="Lewis L.R."/>
            <person name="Li Z."/>
            <person name="Liu Y.-S."/>
            <person name="Moore S.M."/>
            <person name="Muzny D."/>
            <person name="Nazareth L.V."/>
            <person name="Ngo D.N."/>
            <person name="Okwuonu G.O."/>
            <person name="Pai G."/>
            <person name="Parker D."/>
            <person name="Paul H.A."/>
            <person name="Pfannkoch C."/>
            <person name="Pohl C.S."/>
            <person name="Rogers Y.-H.C."/>
            <person name="Ruiz S.J."/>
            <person name="Sabo A."/>
            <person name="Santibanez J."/>
            <person name="Schneider B.W."/>
            <person name="Smith S.M."/>
            <person name="Sodergren E."/>
            <person name="Svatek A.F."/>
            <person name="Utterback T.R."/>
            <person name="Vattathil S."/>
            <person name="Warren W."/>
            <person name="White C.S."/>
            <person name="Chinwalla A.T."/>
            <person name="Feng Y."/>
            <person name="Halpern A.L."/>
            <person name="Hillier L.W."/>
            <person name="Huang X."/>
            <person name="Minx P."/>
            <person name="Nelson J.O."/>
            <person name="Pepin K.H."/>
            <person name="Qin X."/>
            <person name="Sutton G.G."/>
            <person name="Venter E."/>
            <person name="Walenz B.P."/>
            <person name="Wallis J.W."/>
            <person name="Worley K.C."/>
            <person name="Yang S.-P."/>
            <person name="Jones S.M."/>
            <person name="Marra M.A."/>
            <person name="Rocchi M."/>
            <person name="Schein J.E."/>
            <person name="Baertsch R."/>
            <person name="Clarke L."/>
            <person name="Csuros M."/>
            <person name="Glasscock J."/>
            <person name="Harris R.A."/>
            <person name="Havlak P."/>
            <person name="Jackson A.R."/>
            <person name="Jiang H."/>
            <person name="Liu Y."/>
            <person name="Messina D.N."/>
            <person name="Shen Y."/>
            <person name="Song H.X.-Z."/>
            <person name="Wylie T."/>
            <person name="Zhang L."/>
            <person name="Birney E."/>
            <person name="Han K."/>
            <person name="Konkel M.K."/>
            <person name="Lee J."/>
            <person name="Smit A.F.A."/>
            <person name="Ullmer B."/>
            <person name="Wang H."/>
            <person name="Xing J."/>
            <person name="Burhans R."/>
            <person name="Cheng Z."/>
            <person name="Karro J.E."/>
            <person name="Ma J."/>
            <person name="Raney B."/>
            <person name="She X."/>
            <person name="Cox M.J."/>
            <person name="Demuth J.P."/>
            <person name="Dumas L.J."/>
            <person name="Han S.-G."/>
            <person name="Hopkins J."/>
            <person name="Karimpour-Fard A."/>
            <person name="Kim Y.H."/>
            <person name="Pollack J.R."/>
            <person name="Vinar T."/>
            <person name="Addo-Quaye C."/>
            <person name="Degenhardt J."/>
            <person name="Denby A."/>
            <person name="Hubisz M.J."/>
            <person name="Indap A."/>
            <person name="Kosiol C."/>
            <person name="Lahn B.T."/>
            <person name="Lawson H.A."/>
            <person name="Marklein A."/>
            <person name="Nielsen R."/>
            <person name="Vallender E.J."/>
            <person name="Clark A.G."/>
            <person name="Ferguson B."/>
            <person name="Hernandez R.D."/>
            <person name="Hirani K."/>
            <person name="Kehrer-Sawatzki H."/>
            <person name="Kolb J."/>
            <person name="Patil S."/>
            <person name="Pu L.-L."/>
            <person name="Ren Y."/>
            <person name="Smith D.G."/>
            <person name="Wheeler D.A."/>
            <person name="Schenck I."/>
            <person name="Ball E.V."/>
            <person name="Chen R."/>
            <person name="Cooper D.N."/>
            <person name="Giardine B."/>
            <person name="Hsu F."/>
            <person name="Kent W.J."/>
            <person name="Lesk A."/>
            <person name="Nelson D.L."/>
            <person name="O'brien W.E."/>
            <person name="Pruefer K."/>
            <person name="Stenson P.D."/>
            <person name="Wallace J.C."/>
            <person name="Ke H."/>
            <person name="Liu X.-M."/>
            <person name="Wang P."/>
            <person name="Xiang A.P."/>
            <person name="Yang F."/>
            <person name="Barber G.P."/>
            <person name="Haussler D."/>
            <person name="Karolchik D."/>
            <person name="Kern A.D."/>
            <person name="Kuhn R.M."/>
            <person name="Smith K.E."/>
            <person name="Zwieg A.S."/>
        </authorList>
    </citation>
    <scope>NUCLEOTIDE SEQUENCE [LARGE SCALE GENOMIC DNA]</scope>
    <source>
        <strain evidence="5">17573</strain>
    </source>
</reference>
<feature type="domain" description="Maestro/Maestro-like HEAT-repeats" evidence="3">
    <location>
        <begin position="552"/>
        <end position="799"/>
    </location>
</feature>
<dbReference type="RefSeq" id="XP_014979831.2">
    <property type="nucleotide sequence ID" value="XM_015124345.2"/>
</dbReference>
<feature type="domain" description="Maestro-like HEAT-repeats" evidence="2">
    <location>
        <begin position="139"/>
        <end position="364"/>
    </location>
</feature>
<keyword evidence="1" id="KW-0677">Repeat</keyword>
<accession>F7AB79</accession>
<dbReference type="Bgee" id="ENSMMUG00000013380">
    <property type="expression patterns" value="Expressed in spermatid and 2 other cell types or tissues"/>
</dbReference>
<dbReference type="PANTHER" id="PTHR23120">
    <property type="entry name" value="MAESTRO-RELATED HEAT DOMAIN-CONTAINING"/>
    <property type="match status" value="1"/>
</dbReference>
<dbReference type="GeneID" id="706106"/>
<dbReference type="OMA" id="IRSMAIQ"/>
<evidence type="ECO:0000259" key="3">
    <source>
        <dbReference type="Pfam" id="PF23227"/>
    </source>
</evidence>